<reference evidence="4" key="1">
    <citation type="submission" date="2017-02" db="UniProtKB">
        <authorList>
            <consortium name="WormBaseParasite"/>
        </authorList>
    </citation>
    <scope>IDENTIFICATION</scope>
</reference>
<keyword evidence="3" id="KW-1185">Reference proteome</keyword>
<accession>A0A0R3QVM7</accession>
<protein>
    <submittedName>
        <fullName evidence="4">Ovule protein</fullName>
    </submittedName>
</protein>
<sequence length="84" mass="9295">MKGDGAMRVISVVVPMNMKAIIVIRLSNVGMMVKLLMECSCKDLFYGEICEKKCPANQTCGAIVIWFSPVVTFLAFLCFCLIPL</sequence>
<keyword evidence="1" id="KW-0812">Transmembrane</keyword>
<dbReference type="STRING" id="42155.A0A0R3QVM7"/>
<evidence type="ECO:0000313" key="3">
    <source>
        <dbReference type="Proteomes" id="UP000280834"/>
    </source>
</evidence>
<reference evidence="2 3" key="2">
    <citation type="submission" date="2018-11" db="EMBL/GenBank/DDBJ databases">
        <authorList>
            <consortium name="Pathogen Informatics"/>
        </authorList>
    </citation>
    <scope>NUCLEOTIDE SEQUENCE [LARGE SCALE GENOMIC DNA]</scope>
</reference>
<keyword evidence="1" id="KW-1133">Transmembrane helix</keyword>
<evidence type="ECO:0000313" key="2">
    <source>
        <dbReference type="EMBL" id="VDO33290.1"/>
    </source>
</evidence>
<dbReference type="Proteomes" id="UP000280834">
    <property type="component" value="Unassembled WGS sequence"/>
</dbReference>
<organism evidence="4">
    <name type="scientific">Brugia timori</name>
    <dbReference type="NCBI Taxonomy" id="42155"/>
    <lineage>
        <taxon>Eukaryota</taxon>
        <taxon>Metazoa</taxon>
        <taxon>Ecdysozoa</taxon>
        <taxon>Nematoda</taxon>
        <taxon>Chromadorea</taxon>
        <taxon>Rhabditida</taxon>
        <taxon>Spirurina</taxon>
        <taxon>Spiruromorpha</taxon>
        <taxon>Filarioidea</taxon>
        <taxon>Onchocercidae</taxon>
        <taxon>Brugia</taxon>
    </lineage>
</organism>
<evidence type="ECO:0000256" key="1">
    <source>
        <dbReference type="SAM" id="Phobius"/>
    </source>
</evidence>
<gene>
    <name evidence="2" type="ORF">BTMF_LOCUS9813</name>
</gene>
<keyword evidence="1" id="KW-0472">Membrane</keyword>
<name>A0A0R3QVM7_9BILA</name>
<dbReference type="EMBL" id="UZAG01017177">
    <property type="protein sequence ID" value="VDO33290.1"/>
    <property type="molecule type" value="Genomic_DNA"/>
</dbReference>
<proteinExistence type="predicted"/>
<feature type="transmembrane region" description="Helical" evidence="1">
    <location>
        <begin position="63"/>
        <end position="82"/>
    </location>
</feature>
<dbReference type="WBParaSite" id="BTMF_0001178501-mRNA-1">
    <property type="protein sequence ID" value="BTMF_0001178501-mRNA-1"/>
    <property type="gene ID" value="BTMF_0001178501"/>
</dbReference>
<dbReference type="AlphaFoldDB" id="A0A0R3QVM7"/>
<evidence type="ECO:0000313" key="4">
    <source>
        <dbReference type="WBParaSite" id="BTMF_0001178501-mRNA-1"/>
    </source>
</evidence>